<feature type="region of interest" description="Disordered" evidence="1">
    <location>
        <begin position="428"/>
        <end position="451"/>
    </location>
</feature>
<dbReference type="GeneID" id="125424029"/>
<dbReference type="Proteomes" id="UP001652623">
    <property type="component" value="Chromosome 9"/>
</dbReference>
<protein>
    <submittedName>
        <fullName evidence="3">Uncharacterized protein LOC125424029</fullName>
    </submittedName>
</protein>
<dbReference type="PANTHER" id="PTHR36062">
    <property type="entry name" value="OS01G0687300 PROTEIN"/>
    <property type="match status" value="1"/>
</dbReference>
<reference evidence="3" key="1">
    <citation type="submission" date="2025-08" db="UniProtKB">
        <authorList>
            <consortium name="RefSeq"/>
        </authorList>
    </citation>
    <scope>IDENTIFICATION</scope>
    <source>
        <tissue evidence="3">Seedling</tissue>
    </source>
</reference>
<dbReference type="RefSeq" id="XP_048336130.2">
    <property type="nucleotide sequence ID" value="XM_048480173.2"/>
</dbReference>
<accession>A0ABM3IVD5</accession>
<evidence type="ECO:0000313" key="2">
    <source>
        <dbReference type="Proteomes" id="UP001652623"/>
    </source>
</evidence>
<keyword evidence="2" id="KW-1185">Reference proteome</keyword>
<name>A0ABM3IVD5_ZIZJJ</name>
<sequence length="726" mass="81168">MSDRVVQSYDNSNRMTGKAAHPYQSAWMAHWMRTSCKSANRGCSQLSVCYESHEDNHDARQHHLLSGTEIVDSSSKYAKGFSEVNKGKTVNISNESPMSSSERLRSDRSDFQPLPVCGLPQKGESFVAEKIGQASISHLRSQIDLDSRYYPFSLSRGDRYPFSMLARSPPDPDTSSRECHFQPEQLAKYDKFIESKRKVLEDDFVGSTSKIVPHGCNHRAPMQSQEKINKINSILVSEDEATNTNYPSNSMILVHEKTINMARRSTNSLSRHNDVALPHDISKSIQQPHFLGKQRQRIPDCSGNGLFPSRSISSGLHGAKKLYLGRSSLPSLPCDLYNMEDLRICSTVNSMEDSARGQTKFSQTTHHFMFAKKTNFDLCEGGPMLKESSLPTKLKGSTFTELFSLCPDNEFPVQPGVKLQLLGSSASSEGEKDAKDFNTSAANLNNESSADTDTMDMDIFRENRVSGMASSPPNKCIELDPQSPTSQPVFPSTEEETRNNRVKTNLPDINQELPDLAAYGDDKETSTSKTQSLDVEHLLSHAVQPKRLKSSARSDSYLEQEPSSIWVKRLKLSPTSACGTKSSEMAEASSHEKVNKFFSKIMNRSINNSEPPMGTCEGKEQTIRNQTAFLLRNSESSPIESKRENQDIKISHPWIQRWRRNVAVAPPKKSKAVEFFEPQCLKVMSNEVQQKHFPSLAAMALMGKAMTGFRPCEFTKKGGLVVWNCK</sequence>
<evidence type="ECO:0000256" key="1">
    <source>
        <dbReference type="SAM" id="MobiDB-lite"/>
    </source>
</evidence>
<dbReference type="InterPro" id="IPR037476">
    <property type="entry name" value="PCH1"/>
</dbReference>
<gene>
    <name evidence="3" type="primary">LOC125424029</name>
</gene>
<proteinExistence type="predicted"/>
<feature type="region of interest" description="Disordered" evidence="1">
    <location>
        <begin position="467"/>
        <end position="500"/>
    </location>
</feature>
<feature type="compositionally biased region" description="Polar residues" evidence="1">
    <location>
        <begin position="437"/>
        <end position="451"/>
    </location>
</feature>
<evidence type="ECO:0000313" key="3">
    <source>
        <dbReference type="RefSeq" id="XP_048336130.2"/>
    </source>
</evidence>
<organism evidence="2 3">
    <name type="scientific">Ziziphus jujuba</name>
    <name type="common">Chinese jujube</name>
    <name type="synonym">Ziziphus sativa</name>
    <dbReference type="NCBI Taxonomy" id="326968"/>
    <lineage>
        <taxon>Eukaryota</taxon>
        <taxon>Viridiplantae</taxon>
        <taxon>Streptophyta</taxon>
        <taxon>Embryophyta</taxon>
        <taxon>Tracheophyta</taxon>
        <taxon>Spermatophyta</taxon>
        <taxon>Magnoliopsida</taxon>
        <taxon>eudicotyledons</taxon>
        <taxon>Gunneridae</taxon>
        <taxon>Pentapetalae</taxon>
        <taxon>rosids</taxon>
        <taxon>fabids</taxon>
        <taxon>Rosales</taxon>
        <taxon>Rhamnaceae</taxon>
        <taxon>Paliureae</taxon>
        <taxon>Ziziphus</taxon>
    </lineage>
</organism>
<dbReference type="PANTHER" id="PTHR36062:SF1">
    <property type="entry name" value="OS01G0687300 PROTEIN"/>
    <property type="match status" value="1"/>
</dbReference>